<feature type="transmembrane region" description="Helical" evidence="11">
    <location>
        <begin position="642"/>
        <end position="663"/>
    </location>
</feature>
<evidence type="ECO:0000256" key="10">
    <source>
        <dbReference type="PIRSR" id="PIRSR605150-3"/>
    </source>
</evidence>
<protein>
    <submittedName>
        <fullName evidence="12">Uncharacterized protein</fullName>
    </submittedName>
</protein>
<dbReference type="Gene3D" id="3.90.550.10">
    <property type="entry name" value="Spore Coat Polysaccharide Biosynthesis Protein SpsA, Chain A"/>
    <property type="match status" value="2"/>
</dbReference>
<dbReference type="GO" id="GO:0016020">
    <property type="term" value="C:membrane"/>
    <property type="evidence" value="ECO:0007669"/>
    <property type="project" value="InterPro"/>
</dbReference>
<dbReference type="Pfam" id="PF03552">
    <property type="entry name" value="Cellulose_synt"/>
    <property type="match status" value="2"/>
</dbReference>
<dbReference type="AlphaFoldDB" id="A0AAD4IV62"/>
<feature type="binding site" evidence="10">
    <location>
        <position position="283"/>
    </location>
    <ligand>
        <name>Mn(2+)</name>
        <dbReference type="ChEBI" id="CHEBI:29035"/>
    </ligand>
</feature>
<evidence type="ECO:0000256" key="4">
    <source>
        <dbReference type="ARBA" id="ARBA00022692"/>
    </source>
</evidence>
<evidence type="ECO:0000313" key="13">
    <source>
        <dbReference type="Proteomes" id="UP001190926"/>
    </source>
</evidence>
<feature type="binding site" evidence="10">
    <location>
        <position position="259"/>
    </location>
    <ligand>
        <name>Mn(2+)</name>
        <dbReference type="ChEBI" id="CHEBI:29035"/>
    </ligand>
</feature>
<feature type="transmembrane region" description="Helical" evidence="11">
    <location>
        <begin position="20"/>
        <end position="39"/>
    </location>
</feature>
<name>A0AAD4IV62_PERFH</name>
<feature type="binding site" evidence="9">
    <location>
        <position position="140"/>
    </location>
    <ligand>
        <name>UDP-alpha-D-glucose</name>
        <dbReference type="ChEBI" id="CHEBI:58885"/>
    </ligand>
</feature>
<keyword evidence="3" id="KW-0808">Transferase</keyword>
<keyword evidence="2" id="KW-0328">Glycosyltransferase</keyword>
<sequence>MDEASAPLNTCRVLTKNLVINRLHIFLNGIAILSVFYYRATTFFQTEFTPLLLLLYTFVLIAEIVLTFLWVLHQATRWRPVKRTVYTERLPEEEELPPVDVFVCTADPTKEPPLGVMNTVISALSLDYPPHKLAVYLSDDGGSHVTLHAVREAWSFAGFWVPFCRKYGLKCRCPEAYFSAKETVDDVEFGEFVAEKKIIEKKYCEFREALEKNSVNASASVSRDHSATIEVMRDGNRNSMPILVYVAREKRPTHPHHFKGGALNVLLRVSAVMSNAPYFLVLDCDMYCDDPSSARQAMCFYLDPKLSPQIGWVQFPQKFHNINKHDVYGGSLHHIWREGLGLDGLRGPTIYGCNFYMRREAIYGTQKIQKDIDLNRLRKSFGSSNEFIKSIYRNYEPQLGEDRNPSVVLQKELQLLASCGYDIGTEWGEKASFYVGYRYFTVVEDTITSLELHCSGWISVLIDPARPCFLGASPTNLSDMLVQQTRWSFGLMQIGLSCFSPLVYGPLRMSTLQSMSYAAFILDCLYTLPFYTLGLLSPICLFYNIPLYPKASEPYFIAFAYIFLSSQLKHVQEVISYGDSLTTALYELRVWMMKSGTCYIFGLIDAILDRIGLHEANFTLTNKVVDDEQARRHEMGVYDFQASTWLLTPLCSVYILNLVSIIIGGARICQQHDEFVAQLALSLFGVVVNYHLFEGMVLRKDNGRVPPFASWLAVVISTVFLCFGYLLLF</sequence>
<keyword evidence="7" id="KW-0961">Cell wall biogenesis/degradation</keyword>
<dbReference type="GO" id="GO:0030244">
    <property type="term" value="P:cellulose biosynthetic process"/>
    <property type="evidence" value="ECO:0007669"/>
    <property type="project" value="InterPro"/>
</dbReference>
<comment type="caution">
    <text evidence="12">The sequence shown here is derived from an EMBL/GenBank/DDBJ whole genome shotgun (WGS) entry which is preliminary data.</text>
</comment>
<feature type="transmembrane region" description="Helical" evidence="11">
    <location>
        <begin position="708"/>
        <end position="728"/>
    </location>
</feature>
<dbReference type="EMBL" id="SDAM02001963">
    <property type="protein sequence ID" value="KAH6821676.1"/>
    <property type="molecule type" value="Genomic_DNA"/>
</dbReference>
<evidence type="ECO:0000313" key="12">
    <source>
        <dbReference type="EMBL" id="KAH6821676.1"/>
    </source>
</evidence>
<dbReference type="GO" id="GO:0012505">
    <property type="term" value="C:endomembrane system"/>
    <property type="evidence" value="ECO:0007669"/>
    <property type="project" value="UniProtKB-SubCell"/>
</dbReference>
<evidence type="ECO:0000256" key="8">
    <source>
        <dbReference type="PIRSR" id="PIRSR605150-1"/>
    </source>
</evidence>
<keyword evidence="5 11" id="KW-1133">Transmembrane helix</keyword>
<dbReference type="InterPro" id="IPR005150">
    <property type="entry name" value="Cellulose_synth"/>
</dbReference>
<proteinExistence type="predicted"/>
<feature type="active site" evidence="8">
    <location>
        <position position="445"/>
    </location>
</feature>
<keyword evidence="6 11" id="KW-0472">Membrane</keyword>
<dbReference type="SUPFAM" id="SSF53448">
    <property type="entry name" value="Nucleotide-diphospho-sugar transferases"/>
    <property type="match status" value="1"/>
</dbReference>
<feature type="transmembrane region" description="Helical" evidence="11">
    <location>
        <begin position="517"/>
        <end position="545"/>
    </location>
</feature>
<feature type="transmembrane region" description="Helical" evidence="11">
    <location>
        <begin position="675"/>
        <end position="693"/>
    </location>
</feature>
<comment type="subcellular location">
    <subcellularLocation>
        <location evidence="1">Endomembrane system</location>
        <topology evidence="1">Multi-pass membrane protein</topology>
    </subcellularLocation>
</comment>
<dbReference type="Proteomes" id="UP001190926">
    <property type="component" value="Unassembled WGS sequence"/>
</dbReference>
<keyword evidence="13" id="KW-1185">Reference proteome</keyword>
<evidence type="ECO:0000256" key="2">
    <source>
        <dbReference type="ARBA" id="ARBA00022676"/>
    </source>
</evidence>
<evidence type="ECO:0000256" key="3">
    <source>
        <dbReference type="ARBA" id="ARBA00022679"/>
    </source>
</evidence>
<evidence type="ECO:0000256" key="5">
    <source>
        <dbReference type="ARBA" id="ARBA00022989"/>
    </source>
</evidence>
<evidence type="ECO:0000256" key="9">
    <source>
        <dbReference type="PIRSR" id="PIRSR605150-2"/>
    </source>
</evidence>
<dbReference type="FunFam" id="3.90.550.10:FF:000194">
    <property type="entry name" value="Cellulose synthase-like protein G2 isoform A"/>
    <property type="match status" value="1"/>
</dbReference>
<dbReference type="GO" id="GO:0016760">
    <property type="term" value="F:cellulose synthase (UDP-forming) activity"/>
    <property type="evidence" value="ECO:0007669"/>
    <property type="project" value="InterPro"/>
</dbReference>
<feature type="transmembrane region" description="Helical" evidence="11">
    <location>
        <begin position="487"/>
        <end position="505"/>
    </location>
</feature>
<gene>
    <name evidence="12" type="ORF">C2S53_020177</name>
</gene>
<dbReference type="PANTHER" id="PTHR13301">
    <property type="entry name" value="X-BOX TRANSCRIPTION FACTOR-RELATED"/>
    <property type="match status" value="1"/>
</dbReference>
<dbReference type="GO" id="GO:0071555">
    <property type="term" value="P:cell wall organization"/>
    <property type="evidence" value="ECO:0007669"/>
    <property type="project" value="UniProtKB-KW"/>
</dbReference>
<reference evidence="12 13" key="1">
    <citation type="journal article" date="2021" name="Nat. Commun.">
        <title>Incipient diploidization of the medicinal plant Perilla within 10,000 years.</title>
        <authorList>
            <person name="Zhang Y."/>
            <person name="Shen Q."/>
            <person name="Leng L."/>
            <person name="Zhang D."/>
            <person name="Chen S."/>
            <person name="Shi Y."/>
            <person name="Ning Z."/>
            <person name="Chen S."/>
        </authorList>
    </citation>
    <scope>NUCLEOTIDE SEQUENCE [LARGE SCALE GENOMIC DNA]</scope>
    <source>
        <strain evidence="13">cv. PC099</strain>
    </source>
</reference>
<dbReference type="InterPro" id="IPR029044">
    <property type="entry name" value="Nucleotide-diphossugar_trans"/>
</dbReference>
<keyword evidence="4 11" id="KW-0812">Transmembrane</keyword>
<accession>A0AAD4IV62</accession>
<feature type="binding site" evidence="9">
    <location>
        <position position="111"/>
    </location>
    <ligand>
        <name>UDP-alpha-D-glucose</name>
        <dbReference type="ChEBI" id="CHEBI:58885"/>
    </ligand>
</feature>
<feature type="binding site" evidence="9">
    <location>
        <position position="110"/>
    </location>
    <ligand>
        <name>UDP-alpha-D-glucose</name>
        <dbReference type="ChEBI" id="CHEBI:58885"/>
    </ligand>
</feature>
<evidence type="ECO:0000256" key="6">
    <source>
        <dbReference type="ARBA" id="ARBA00023136"/>
    </source>
</evidence>
<organism evidence="12 13">
    <name type="scientific">Perilla frutescens var. hirtella</name>
    <name type="common">Perilla citriodora</name>
    <name type="synonym">Perilla setoyensis</name>
    <dbReference type="NCBI Taxonomy" id="608512"/>
    <lineage>
        <taxon>Eukaryota</taxon>
        <taxon>Viridiplantae</taxon>
        <taxon>Streptophyta</taxon>
        <taxon>Embryophyta</taxon>
        <taxon>Tracheophyta</taxon>
        <taxon>Spermatophyta</taxon>
        <taxon>Magnoliopsida</taxon>
        <taxon>eudicotyledons</taxon>
        <taxon>Gunneridae</taxon>
        <taxon>Pentapetalae</taxon>
        <taxon>asterids</taxon>
        <taxon>lamiids</taxon>
        <taxon>Lamiales</taxon>
        <taxon>Lamiaceae</taxon>
        <taxon>Nepetoideae</taxon>
        <taxon>Elsholtzieae</taxon>
        <taxon>Perilla</taxon>
    </lineage>
</organism>
<evidence type="ECO:0000256" key="11">
    <source>
        <dbReference type="SAM" id="Phobius"/>
    </source>
</evidence>
<evidence type="ECO:0000256" key="7">
    <source>
        <dbReference type="ARBA" id="ARBA00023316"/>
    </source>
</evidence>
<feature type="transmembrane region" description="Helical" evidence="11">
    <location>
        <begin position="51"/>
        <end position="72"/>
    </location>
</feature>
<evidence type="ECO:0000256" key="1">
    <source>
        <dbReference type="ARBA" id="ARBA00004127"/>
    </source>
</evidence>
<feature type="active site" evidence="8">
    <location>
        <position position="140"/>
    </location>
</feature>